<comment type="similarity">
    <text evidence="4">Belongs to the UPP synthase family.</text>
</comment>
<dbReference type="EMBL" id="KV722332">
    <property type="protein sequence ID" value="OCH96095.1"/>
    <property type="molecule type" value="Genomic_DNA"/>
</dbReference>
<evidence type="ECO:0000256" key="1">
    <source>
        <dbReference type="ARBA" id="ARBA00001946"/>
    </source>
</evidence>
<comment type="pathway">
    <text evidence="3">Protein modification; protein glycosylation.</text>
</comment>
<dbReference type="OrthoDB" id="3057168at2759"/>
<evidence type="ECO:0000256" key="11">
    <source>
        <dbReference type="ARBA" id="ARBA00023136"/>
    </source>
</evidence>
<feature type="signal peptide" evidence="14">
    <location>
        <begin position="1"/>
        <end position="22"/>
    </location>
</feature>
<dbReference type="AlphaFoldDB" id="A0A8E2J707"/>
<comment type="catalytic activity">
    <reaction evidence="12">
        <text>n isopentenyl diphosphate + (2E,6E)-farnesyl diphosphate = a di-trans,poly-cis-polyprenyl diphosphate + n diphosphate</text>
        <dbReference type="Rhea" id="RHEA:53008"/>
        <dbReference type="Rhea" id="RHEA-COMP:19494"/>
        <dbReference type="ChEBI" id="CHEBI:33019"/>
        <dbReference type="ChEBI" id="CHEBI:128769"/>
        <dbReference type="ChEBI" id="CHEBI:136960"/>
        <dbReference type="ChEBI" id="CHEBI:175763"/>
        <dbReference type="EC" id="2.5.1.87"/>
    </reaction>
</comment>
<dbReference type="GO" id="GO:0005789">
    <property type="term" value="C:endoplasmic reticulum membrane"/>
    <property type="evidence" value="ECO:0007669"/>
    <property type="project" value="UniProtKB-SubCell"/>
</dbReference>
<protein>
    <recommendedName>
        <fullName evidence="5">ditrans,polycis-polyprenyl diphosphate synthase [(2E,6E)-farnesyldiphosphate specific]</fullName>
        <ecNumber evidence="5">2.5.1.87</ecNumber>
    </recommendedName>
</protein>
<dbReference type="GO" id="GO:0045547">
    <property type="term" value="F:ditrans,polycis-polyprenyl diphosphate synthase [(2E,6E)-farnesyl diphosphate specific] activity"/>
    <property type="evidence" value="ECO:0007669"/>
    <property type="project" value="UniProtKB-EC"/>
</dbReference>
<evidence type="ECO:0000256" key="10">
    <source>
        <dbReference type="ARBA" id="ARBA00022989"/>
    </source>
</evidence>
<feature type="compositionally biased region" description="Basic residues" evidence="13">
    <location>
        <begin position="164"/>
        <end position="181"/>
    </location>
</feature>
<dbReference type="EC" id="2.5.1.87" evidence="5"/>
<feature type="region of interest" description="Disordered" evidence="13">
    <location>
        <begin position="116"/>
        <end position="190"/>
    </location>
</feature>
<dbReference type="PANTHER" id="PTHR21528:SF0">
    <property type="entry name" value="DEHYDRODOLICHYL DIPHOSPHATE SYNTHASE COMPLEX SUBUNIT NUS1"/>
    <property type="match status" value="1"/>
</dbReference>
<reference evidence="15 16" key="1">
    <citation type="submission" date="2016-07" db="EMBL/GenBank/DDBJ databases">
        <title>Draft genome of the white-rot fungus Obba rivulosa 3A-2.</title>
        <authorList>
            <consortium name="DOE Joint Genome Institute"/>
            <person name="Miettinen O."/>
            <person name="Riley R."/>
            <person name="Acob R."/>
            <person name="Barry K."/>
            <person name="Cullen D."/>
            <person name="De Vries R."/>
            <person name="Hainaut M."/>
            <person name="Hatakka A."/>
            <person name="Henrissat B."/>
            <person name="Hilden K."/>
            <person name="Kuo R."/>
            <person name="Labutti K."/>
            <person name="Lipzen A."/>
            <person name="Makela M.R."/>
            <person name="Sandor L."/>
            <person name="Spatafora J.W."/>
            <person name="Grigoriev I.V."/>
            <person name="Hibbett D.S."/>
        </authorList>
    </citation>
    <scope>NUCLEOTIDE SEQUENCE [LARGE SCALE GENOMIC DNA]</scope>
    <source>
        <strain evidence="15 16">3A-2</strain>
    </source>
</reference>
<evidence type="ECO:0000256" key="5">
    <source>
        <dbReference type="ARBA" id="ARBA00012596"/>
    </source>
</evidence>
<evidence type="ECO:0000256" key="9">
    <source>
        <dbReference type="ARBA" id="ARBA00022842"/>
    </source>
</evidence>
<keyword evidence="10" id="KW-1133">Transmembrane helix</keyword>
<evidence type="ECO:0000313" key="16">
    <source>
        <dbReference type="Proteomes" id="UP000250043"/>
    </source>
</evidence>
<dbReference type="Proteomes" id="UP000250043">
    <property type="component" value="Unassembled WGS sequence"/>
</dbReference>
<keyword evidence="6" id="KW-0808">Transferase</keyword>
<evidence type="ECO:0000256" key="3">
    <source>
        <dbReference type="ARBA" id="ARBA00004922"/>
    </source>
</evidence>
<evidence type="ECO:0000256" key="2">
    <source>
        <dbReference type="ARBA" id="ARBA00004586"/>
    </source>
</evidence>
<dbReference type="InterPro" id="IPR038887">
    <property type="entry name" value="Nus1/NgBR"/>
</dbReference>
<name>A0A8E2J707_9APHY</name>
<dbReference type="Gene3D" id="3.40.1180.10">
    <property type="entry name" value="Decaprenyl diphosphate synthase-like"/>
    <property type="match status" value="1"/>
</dbReference>
<gene>
    <name evidence="15" type="ORF">OBBRIDRAFT_883365</name>
</gene>
<evidence type="ECO:0000256" key="6">
    <source>
        <dbReference type="ARBA" id="ARBA00022679"/>
    </source>
</evidence>
<feature type="chain" id="PRO_5034728772" description="ditrans,polycis-polyprenyl diphosphate synthase [(2E,6E)-farnesyldiphosphate specific]" evidence="14">
    <location>
        <begin position="23"/>
        <end position="326"/>
    </location>
</feature>
<dbReference type="PANTHER" id="PTHR21528">
    <property type="entry name" value="DEHYDRODOLICHYL DIPHOSPHATE SYNTHASE COMPLEX SUBUNIT NUS1"/>
    <property type="match status" value="1"/>
</dbReference>
<evidence type="ECO:0000256" key="14">
    <source>
        <dbReference type="SAM" id="SignalP"/>
    </source>
</evidence>
<accession>A0A8E2J707</accession>
<evidence type="ECO:0000256" key="8">
    <source>
        <dbReference type="ARBA" id="ARBA00022824"/>
    </source>
</evidence>
<keyword evidence="9" id="KW-0460">Magnesium</keyword>
<keyword evidence="16" id="KW-1185">Reference proteome</keyword>
<evidence type="ECO:0000256" key="13">
    <source>
        <dbReference type="SAM" id="MobiDB-lite"/>
    </source>
</evidence>
<sequence length="326" mass="36773">MSGLASCVLYILHAAYWLYNAAKSIFQQYIDEPAPLDAERSKLPQHLALVLYADNKSLDTESLKERTLEAVQNLVSWCRVVGVTRLSVYDRHDVLAGAIADIRDMFDASSGDISDGSLTDSGLEFPPTPPPSDGTDSRPVSPNQKSRKLQLGVTTLELHARQDRPKRKSSTNKPALRRRRQSGRDADPKNLTLHILTQRSSKAAVATVASSMLRTSFARSRETKQNEEFRMSLEDLKAALEGEHGFPPPDLMIVHSLTQRKQYKVPLELYGFPPWQIRLTEIYYDEHPRALWPTNRTSQNPTSALDEIEFRRALDIFASAEMRLGR</sequence>
<keyword evidence="14" id="KW-0732">Signal</keyword>
<keyword evidence="11" id="KW-0472">Membrane</keyword>
<comment type="cofactor">
    <cofactor evidence="1">
        <name>Mg(2+)</name>
        <dbReference type="ChEBI" id="CHEBI:18420"/>
    </cofactor>
</comment>
<evidence type="ECO:0000256" key="4">
    <source>
        <dbReference type="ARBA" id="ARBA00005432"/>
    </source>
</evidence>
<dbReference type="UniPathway" id="UPA00378"/>
<dbReference type="InterPro" id="IPR036424">
    <property type="entry name" value="UPP_synth-like_sf"/>
</dbReference>
<comment type="subcellular location">
    <subcellularLocation>
        <location evidence="2">Endoplasmic reticulum membrane</location>
    </subcellularLocation>
</comment>
<dbReference type="SUPFAM" id="SSF64005">
    <property type="entry name" value="Undecaprenyl diphosphate synthase"/>
    <property type="match status" value="2"/>
</dbReference>
<evidence type="ECO:0000256" key="7">
    <source>
        <dbReference type="ARBA" id="ARBA00022692"/>
    </source>
</evidence>
<evidence type="ECO:0000256" key="12">
    <source>
        <dbReference type="ARBA" id="ARBA00047353"/>
    </source>
</evidence>
<dbReference type="GO" id="GO:1904423">
    <property type="term" value="C:dehydrodolichyl diphosphate synthase complex"/>
    <property type="evidence" value="ECO:0007669"/>
    <property type="project" value="InterPro"/>
</dbReference>
<keyword evidence="8" id="KW-0256">Endoplasmic reticulum</keyword>
<organism evidence="15 16">
    <name type="scientific">Obba rivulosa</name>
    <dbReference type="NCBI Taxonomy" id="1052685"/>
    <lineage>
        <taxon>Eukaryota</taxon>
        <taxon>Fungi</taxon>
        <taxon>Dikarya</taxon>
        <taxon>Basidiomycota</taxon>
        <taxon>Agaricomycotina</taxon>
        <taxon>Agaricomycetes</taxon>
        <taxon>Polyporales</taxon>
        <taxon>Gelatoporiaceae</taxon>
        <taxon>Obba</taxon>
    </lineage>
</organism>
<evidence type="ECO:0000313" key="15">
    <source>
        <dbReference type="EMBL" id="OCH96095.1"/>
    </source>
</evidence>
<keyword evidence="7" id="KW-0812">Transmembrane</keyword>
<proteinExistence type="inferred from homology"/>